<proteinExistence type="predicted"/>
<accession>A0A067ECT7</accession>
<dbReference type="Proteomes" id="UP000027120">
    <property type="component" value="Unassembled WGS sequence"/>
</dbReference>
<dbReference type="STRING" id="2711.A0A067ECT7"/>
<reference evidence="1 2" key="1">
    <citation type="submission" date="2014-04" db="EMBL/GenBank/DDBJ databases">
        <authorList>
            <consortium name="International Citrus Genome Consortium"/>
            <person name="Gmitter F."/>
            <person name="Chen C."/>
            <person name="Farmerie W."/>
            <person name="Harkins T."/>
            <person name="Desany B."/>
            <person name="Mohiuddin M."/>
            <person name="Kodira C."/>
            <person name="Borodovsky M."/>
            <person name="Lomsadze A."/>
            <person name="Burns P."/>
            <person name="Jenkins J."/>
            <person name="Prochnik S."/>
            <person name="Shu S."/>
            <person name="Chapman J."/>
            <person name="Pitluck S."/>
            <person name="Schmutz J."/>
            <person name="Rokhsar D."/>
        </authorList>
    </citation>
    <scope>NUCLEOTIDE SEQUENCE</scope>
</reference>
<feature type="non-terminal residue" evidence="1">
    <location>
        <position position="1"/>
    </location>
</feature>
<dbReference type="AlphaFoldDB" id="A0A067ECT7"/>
<protein>
    <submittedName>
        <fullName evidence="1">Uncharacterized protein</fullName>
    </submittedName>
</protein>
<name>A0A067ECT7_CITSI</name>
<sequence length="68" mass="7533">NDNIENNLDNYRNAFDIVYLPTMLALLVYRRLSPPQLQIQPLEASTSGCNGILLVADDEEVSTPSIPS</sequence>
<gene>
    <name evidence="1" type="ORF">CISIN_1g0168422mg</name>
</gene>
<dbReference type="EMBL" id="KK785135">
    <property type="protein sequence ID" value="KDO48701.1"/>
    <property type="molecule type" value="Genomic_DNA"/>
</dbReference>
<keyword evidence="2" id="KW-1185">Reference proteome</keyword>
<evidence type="ECO:0000313" key="2">
    <source>
        <dbReference type="Proteomes" id="UP000027120"/>
    </source>
</evidence>
<evidence type="ECO:0000313" key="1">
    <source>
        <dbReference type="EMBL" id="KDO48701.1"/>
    </source>
</evidence>
<organism evidence="1 2">
    <name type="scientific">Citrus sinensis</name>
    <name type="common">Sweet orange</name>
    <name type="synonym">Citrus aurantium var. sinensis</name>
    <dbReference type="NCBI Taxonomy" id="2711"/>
    <lineage>
        <taxon>Eukaryota</taxon>
        <taxon>Viridiplantae</taxon>
        <taxon>Streptophyta</taxon>
        <taxon>Embryophyta</taxon>
        <taxon>Tracheophyta</taxon>
        <taxon>Spermatophyta</taxon>
        <taxon>Magnoliopsida</taxon>
        <taxon>eudicotyledons</taxon>
        <taxon>Gunneridae</taxon>
        <taxon>Pentapetalae</taxon>
        <taxon>rosids</taxon>
        <taxon>malvids</taxon>
        <taxon>Sapindales</taxon>
        <taxon>Rutaceae</taxon>
        <taxon>Aurantioideae</taxon>
        <taxon>Citrus</taxon>
    </lineage>
</organism>